<proteinExistence type="predicted"/>
<evidence type="ECO:0000313" key="2">
    <source>
        <dbReference type="Proteomes" id="UP001056634"/>
    </source>
</evidence>
<sequence length="127" mass="13965">MLTHDLTKHLDNVEHFTVADQAIKVGVMKGPDDHILAIMVIESILDEVEARWLGDRIKEDVLTWVRTGVPEAGDGVVTAEVKADSGRWRLGVYTFHATLEDASLVSTFMNQYAAVTRPVAPAPKAVQ</sequence>
<organism evidence="1 2">
    <name type="scientific">Brevundimonas phage vB_BpoS-Marchewka</name>
    <dbReference type="NCBI Taxonomy" id="2948604"/>
    <lineage>
        <taxon>Viruses</taxon>
        <taxon>Duplodnaviria</taxon>
        <taxon>Heunggongvirae</taxon>
        <taxon>Uroviricota</taxon>
        <taxon>Caudoviricetes</taxon>
        <taxon>Jeanschmidtviridae</taxon>
        <taxon>Marchewkavirus</taxon>
        <taxon>Marchewkavirus marchewka</taxon>
    </lineage>
</organism>
<gene>
    <name evidence="1" type="ORF">MARCHEWKA_03110</name>
</gene>
<accession>A0A9E7N2Z5</accession>
<dbReference type="EMBL" id="ON529851">
    <property type="protein sequence ID" value="UTC28823.1"/>
    <property type="molecule type" value="Genomic_DNA"/>
</dbReference>
<name>A0A9E7N2Z5_9CAUD</name>
<protein>
    <submittedName>
        <fullName evidence="1">Uncharacterized protein</fullName>
    </submittedName>
</protein>
<dbReference type="Proteomes" id="UP001056634">
    <property type="component" value="Segment"/>
</dbReference>
<evidence type="ECO:0000313" key="1">
    <source>
        <dbReference type="EMBL" id="UTC28823.1"/>
    </source>
</evidence>
<keyword evidence="2" id="KW-1185">Reference proteome</keyword>
<reference evidence="1" key="1">
    <citation type="submission" date="2022-04" db="EMBL/GenBank/DDBJ databases">
        <authorList>
            <person name="Friedrich I."/>
            <person name="Schneider D."/>
            <person name="Poehlein A."/>
            <person name="Hertel R."/>
            <person name="Daniel R."/>
        </authorList>
    </citation>
    <scope>NUCLEOTIDE SEQUENCE</scope>
</reference>